<evidence type="ECO:0000256" key="2">
    <source>
        <dbReference type="ARBA" id="ARBA00022692"/>
    </source>
</evidence>
<dbReference type="PANTHER" id="PTHR17068">
    <property type="entry name" value="MYELOID-ASSOCIATED DIFFERENTIATION MARKER MYADM FAMILY MEMBER"/>
    <property type="match status" value="1"/>
</dbReference>
<proteinExistence type="inferred from homology"/>
<reference evidence="10" key="2">
    <citation type="submission" date="2025-08" db="UniProtKB">
        <authorList>
            <consortium name="Ensembl"/>
        </authorList>
    </citation>
    <scope>IDENTIFICATION</scope>
</reference>
<keyword evidence="2 7" id="KW-0812">Transmembrane</keyword>
<feature type="transmembrane region" description="Helical" evidence="8">
    <location>
        <begin position="272"/>
        <end position="298"/>
    </location>
</feature>
<feature type="domain" description="MARVEL" evidence="9">
    <location>
        <begin position="158"/>
        <end position="298"/>
    </location>
</feature>
<evidence type="ECO:0000259" key="9">
    <source>
        <dbReference type="PROSITE" id="PS51225"/>
    </source>
</evidence>
<evidence type="ECO:0000313" key="11">
    <source>
        <dbReference type="Proteomes" id="UP000005226"/>
    </source>
</evidence>
<keyword evidence="4 8" id="KW-1133">Transmembrane helix</keyword>
<dbReference type="PANTHER" id="PTHR17068:SF2">
    <property type="entry name" value="MYELOID-ASSOCIATED DIFFERENTIATION MARKER-LIKE"/>
    <property type="match status" value="1"/>
</dbReference>
<reference evidence="10" key="3">
    <citation type="submission" date="2025-09" db="UniProtKB">
        <authorList>
            <consortium name="Ensembl"/>
        </authorList>
    </citation>
    <scope>IDENTIFICATION</scope>
</reference>
<accession>H2U9J8</accession>
<sequence length="303" mass="34068">MATQTSLVSRRRWSGARLRVYSRLWIHSWCAPIIHRGSWVRRSQVLCLVADVGRSIDSFWTWSMFTWCFCFCVTILILVLDFTSLSSKLPISWDDFTTAFAMLATLMMLAASILFAVLFTCGSCDFYIIATVFSFTAFILYAVEVGLTRAKPGEISGFLGTVPGLLKVLEVFVACVIFTCLDGTRYPQFPGLQWCVAVYCICFIFGTLVIILTIGRLLALLPAPLDKVLTGCNVLAVLMYMTAVVIWPYYSFLDNPRPSICSTTLLCKWNNYAVITFMTCVNLVAYIVDTVYSVRLVFFMSST</sequence>
<evidence type="ECO:0000256" key="3">
    <source>
        <dbReference type="ARBA" id="ARBA00022737"/>
    </source>
</evidence>
<evidence type="ECO:0000256" key="8">
    <source>
        <dbReference type="SAM" id="Phobius"/>
    </source>
</evidence>
<evidence type="ECO:0000256" key="6">
    <source>
        <dbReference type="ARBA" id="ARBA00034721"/>
    </source>
</evidence>
<reference evidence="10 11" key="1">
    <citation type="journal article" date="2011" name="Genome Biol. Evol.">
        <title>Integration of the genetic map and genome assembly of fugu facilitates insights into distinct features of genome evolution in teleosts and mammals.</title>
        <authorList>
            <person name="Kai W."/>
            <person name="Kikuchi K."/>
            <person name="Tohari S."/>
            <person name="Chew A.K."/>
            <person name="Tay A."/>
            <person name="Fujiwara A."/>
            <person name="Hosoya S."/>
            <person name="Suetake H."/>
            <person name="Naruse K."/>
            <person name="Brenner S."/>
            <person name="Suzuki Y."/>
            <person name="Venkatesh B."/>
        </authorList>
    </citation>
    <scope>NUCLEOTIDE SEQUENCE [LARGE SCALE GENOMIC DNA]</scope>
</reference>
<comment type="similarity">
    <text evidence="6">Belongs to the MAL family.</text>
</comment>
<dbReference type="Pfam" id="PF01284">
    <property type="entry name" value="MARVEL"/>
    <property type="match status" value="2"/>
</dbReference>
<dbReference type="PROSITE" id="PS51225">
    <property type="entry name" value="MARVEL"/>
    <property type="match status" value="2"/>
</dbReference>
<comment type="subcellular location">
    <subcellularLocation>
        <location evidence="1">Membrane</location>
        <topology evidence="1">Multi-pass membrane protein</topology>
    </subcellularLocation>
</comment>
<feature type="transmembrane region" description="Helical" evidence="8">
    <location>
        <begin position="191"/>
        <end position="219"/>
    </location>
</feature>
<dbReference type="InterPro" id="IPR008253">
    <property type="entry name" value="Marvel"/>
</dbReference>
<protein>
    <submittedName>
        <fullName evidence="10">Zgc:77748</fullName>
    </submittedName>
</protein>
<evidence type="ECO:0000256" key="7">
    <source>
        <dbReference type="PROSITE-ProRule" id="PRU00581"/>
    </source>
</evidence>
<dbReference type="GO" id="GO:0016020">
    <property type="term" value="C:membrane"/>
    <property type="evidence" value="ECO:0007669"/>
    <property type="project" value="UniProtKB-SubCell"/>
</dbReference>
<feature type="transmembrane region" description="Helical" evidence="8">
    <location>
        <begin position="231"/>
        <end position="252"/>
    </location>
</feature>
<dbReference type="Ensembl" id="ENSTRUT00000033740.3">
    <property type="protein sequence ID" value="ENSTRUP00000033614.3"/>
    <property type="gene ID" value="ENSTRUG00000013211.3"/>
</dbReference>
<dbReference type="InParanoid" id="H2U9J8"/>
<dbReference type="AlphaFoldDB" id="H2U9J8"/>
<dbReference type="OMA" id="YGTWCMF"/>
<feature type="transmembrane region" description="Helical" evidence="8">
    <location>
        <begin position="155"/>
        <end position="179"/>
    </location>
</feature>
<evidence type="ECO:0000313" key="10">
    <source>
        <dbReference type="Ensembl" id="ENSTRUP00000033614.3"/>
    </source>
</evidence>
<keyword evidence="11" id="KW-1185">Reference proteome</keyword>
<dbReference type="InterPro" id="IPR047123">
    <property type="entry name" value="MYADM-like"/>
</dbReference>
<organism evidence="10 11">
    <name type="scientific">Takifugu rubripes</name>
    <name type="common">Japanese pufferfish</name>
    <name type="synonym">Fugu rubripes</name>
    <dbReference type="NCBI Taxonomy" id="31033"/>
    <lineage>
        <taxon>Eukaryota</taxon>
        <taxon>Metazoa</taxon>
        <taxon>Chordata</taxon>
        <taxon>Craniata</taxon>
        <taxon>Vertebrata</taxon>
        <taxon>Euteleostomi</taxon>
        <taxon>Actinopterygii</taxon>
        <taxon>Neopterygii</taxon>
        <taxon>Teleostei</taxon>
        <taxon>Neoteleostei</taxon>
        <taxon>Acanthomorphata</taxon>
        <taxon>Eupercaria</taxon>
        <taxon>Tetraodontiformes</taxon>
        <taxon>Tetradontoidea</taxon>
        <taxon>Tetraodontidae</taxon>
        <taxon>Takifugu</taxon>
    </lineage>
</organism>
<name>H2U9J8_TAKRU</name>
<feature type="transmembrane region" description="Helical" evidence="8">
    <location>
        <begin position="100"/>
        <end position="120"/>
    </location>
</feature>
<dbReference type="Proteomes" id="UP000005226">
    <property type="component" value="Chromosome 5"/>
</dbReference>
<feature type="transmembrane region" description="Helical" evidence="8">
    <location>
        <begin position="126"/>
        <end position="143"/>
    </location>
</feature>
<evidence type="ECO:0000256" key="5">
    <source>
        <dbReference type="ARBA" id="ARBA00023136"/>
    </source>
</evidence>
<dbReference type="GeneTree" id="ENSGT00950000182933"/>
<keyword evidence="3" id="KW-0677">Repeat</keyword>
<feature type="domain" description="MARVEL" evidence="9">
    <location>
        <begin position="31"/>
        <end position="153"/>
    </location>
</feature>
<feature type="transmembrane region" description="Helical" evidence="8">
    <location>
        <begin position="59"/>
        <end position="80"/>
    </location>
</feature>
<keyword evidence="5 7" id="KW-0472">Membrane</keyword>
<dbReference type="FunCoup" id="H2U9J8">
    <property type="interactions" value="10"/>
</dbReference>
<evidence type="ECO:0000256" key="1">
    <source>
        <dbReference type="ARBA" id="ARBA00004141"/>
    </source>
</evidence>
<dbReference type="eggNOG" id="KOG4788">
    <property type="taxonomic scope" value="Eukaryota"/>
</dbReference>
<evidence type="ECO:0000256" key="4">
    <source>
        <dbReference type="ARBA" id="ARBA00022989"/>
    </source>
</evidence>